<keyword evidence="1" id="KW-0812">Transmembrane</keyword>
<reference evidence="2" key="1">
    <citation type="submission" date="2018-02" db="EMBL/GenBank/DDBJ databases">
        <title>Rhizophora mucronata_Transcriptome.</title>
        <authorList>
            <person name="Meera S.P."/>
            <person name="Sreeshan A."/>
            <person name="Augustine A."/>
        </authorList>
    </citation>
    <scope>NUCLEOTIDE SEQUENCE</scope>
    <source>
        <tissue evidence="2">Leaf</tissue>
    </source>
</reference>
<organism evidence="2">
    <name type="scientific">Rhizophora mucronata</name>
    <name type="common">Asiatic mangrove</name>
    <dbReference type="NCBI Taxonomy" id="61149"/>
    <lineage>
        <taxon>Eukaryota</taxon>
        <taxon>Viridiplantae</taxon>
        <taxon>Streptophyta</taxon>
        <taxon>Embryophyta</taxon>
        <taxon>Tracheophyta</taxon>
        <taxon>Spermatophyta</taxon>
        <taxon>Magnoliopsida</taxon>
        <taxon>eudicotyledons</taxon>
        <taxon>Gunneridae</taxon>
        <taxon>Pentapetalae</taxon>
        <taxon>rosids</taxon>
        <taxon>fabids</taxon>
        <taxon>Malpighiales</taxon>
        <taxon>Rhizophoraceae</taxon>
        <taxon>Rhizophora</taxon>
    </lineage>
</organism>
<keyword evidence="1" id="KW-0472">Membrane</keyword>
<dbReference type="EMBL" id="GGEC01069793">
    <property type="protein sequence ID" value="MBX50277.1"/>
    <property type="molecule type" value="Transcribed_RNA"/>
</dbReference>
<proteinExistence type="predicted"/>
<feature type="transmembrane region" description="Helical" evidence="1">
    <location>
        <begin position="6"/>
        <end position="25"/>
    </location>
</feature>
<sequence length="34" mass="3947">MGLLRNLLSSLHSYFVFPLMGLSWAGKKLKLRRL</sequence>
<dbReference type="AlphaFoldDB" id="A0A2P2P6F5"/>
<keyword evidence="1" id="KW-1133">Transmembrane helix</keyword>
<name>A0A2P2P6F5_RHIMU</name>
<evidence type="ECO:0000256" key="1">
    <source>
        <dbReference type="SAM" id="Phobius"/>
    </source>
</evidence>
<protein>
    <submittedName>
        <fullName evidence="2">Uncharacterized protein</fullName>
    </submittedName>
</protein>
<accession>A0A2P2P6F5</accession>
<evidence type="ECO:0000313" key="2">
    <source>
        <dbReference type="EMBL" id="MBX50277.1"/>
    </source>
</evidence>